<evidence type="ECO:0000256" key="1">
    <source>
        <dbReference type="ARBA" id="ARBA00022571"/>
    </source>
</evidence>
<dbReference type="GO" id="GO:0051287">
    <property type="term" value="F:NAD binding"/>
    <property type="evidence" value="ECO:0007669"/>
    <property type="project" value="InterPro"/>
</dbReference>
<dbReference type="PROSITE" id="PS01224">
    <property type="entry name" value="ARGC"/>
    <property type="match status" value="1"/>
</dbReference>
<sequence>MTDTGKNIANSTPPLGGRGGRVGIIGGAGYTGGEMLRILVNHPNVDIAFVNSSSNAGNYVYDVHTDLFGDTDLKFTNELHTNVDVLFLCVGHGDAKKFLEANAIPDTVKIIDLSQDFRLNKNSKLNTKDFTYGLPELNKDAIKSAQNIANPGCFATCLQLGLLPLASKQLLNSEVHITATTGSTGAGQKPTATTHFTWRNDNLSVYKVFDHQHLNEIGESLNQLQPGFIPPSGGQGVLNFVPYRGDYTRGIIASMYTESELTEQEALQLYQDYYASHPFTHVTDRDIDLKQVVNTNKCFIQVKKHGNKLFIVSIIDNLLKGASGQAVQNMNLMFGFDETAGLRLKATGF</sequence>
<reference evidence="8 9" key="1">
    <citation type="submission" date="2020-05" db="EMBL/GenBank/DDBJ databases">
        <title>Mucilaginibacter mali sp. nov.</title>
        <authorList>
            <person name="Kim H.S."/>
            <person name="Lee K.C."/>
            <person name="Suh M.K."/>
            <person name="Kim J.-S."/>
            <person name="Han K.-I."/>
            <person name="Eom M.K."/>
            <person name="Shin Y.K."/>
            <person name="Lee J.-S."/>
        </authorList>
    </citation>
    <scope>NUCLEOTIDE SEQUENCE [LARGE SCALE GENOMIC DNA]</scope>
    <source>
        <strain evidence="8 9">G2-14</strain>
    </source>
</reference>
<comment type="catalytic activity">
    <reaction evidence="5">
        <text>N-acetyl-L-glutamate 5-semialdehyde + phosphate + NADP(+) = N-acetyl-L-glutamyl 5-phosphate + NADPH + H(+)</text>
        <dbReference type="Rhea" id="RHEA:21588"/>
        <dbReference type="ChEBI" id="CHEBI:15378"/>
        <dbReference type="ChEBI" id="CHEBI:29123"/>
        <dbReference type="ChEBI" id="CHEBI:43474"/>
        <dbReference type="ChEBI" id="CHEBI:57783"/>
        <dbReference type="ChEBI" id="CHEBI:57936"/>
        <dbReference type="ChEBI" id="CHEBI:58349"/>
        <dbReference type="EC" id="1.2.1.38"/>
    </reaction>
</comment>
<dbReference type="NCBIfam" id="TIGR01850">
    <property type="entry name" value="argC"/>
    <property type="match status" value="1"/>
</dbReference>
<dbReference type="GO" id="GO:0003942">
    <property type="term" value="F:N-acetyl-gamma-glutamyl-phosphate reductase activity"/>
    <property type="evidence" value="ECO:0007669"/>
    <property type="project" value="UniProtKB-UniRule"/>
</dbReference>
<dbReference type="Pfam" id="PF01118">
    <property type="entry name" value="Semialdhyde_dh"/>
    <property type="match status" value="1"/>
</dbReference>
<dbReference type="InterPro" id="IPR023013">
    <property type="entry name" value="AGPR_AS"/>
</dbReference>
<dbReference type="CDD" id="cd23934">
    <property type="entry name" value="AGPR_1_C"/>
    <property type="match status" value="1"/>
</dbReference>
<evidence type="ECO:0000256" key="5">
    <source>
        <dbReference type="HAMAP-Rule" id="MF_00150"/>
    </source>
</evidence>
<dbReference type="UniPathway" id="UPA00068">
    <property type="reaction ID" value="UER00108"/>
</dbReference>
<comment type="similarity">
    <text evidence="5">Belongs to the NAGSA dehydrogenase family. Type 1 subfamily.</text>
</comment>
<dbReference type="GO" id="GO:0006526">
    <property type="term" value="P:L-arginine biosynthetic process"/>
    <property type="evidence" value="ECO:0007669"/>
    <property type="project" value="UniProtKB-UniRule"/>
</dbReference>
<evidence type="ECO:0000256" key="4">
    <source>
        <dbReference type="ARBA" id="ARBA00023002"/>
    </source>
</evidence>
<dbReference type="AlphaFoldDB" id="A0A7D4Q129"/>
<gene>
    <name evidence="5" type="primary">argC</name>
    <name evidence="8" type="ORF">HQ865_02680</name>
</gene>
<evidence type="ECO:0000259" key="7">
    <source>
        <dbReference type="SMART" id="SM00859"/>
    </source>
</evidence>
<dbReference type="EMBL" id="CP054139">
    <property type="protein sequence ID" value="QKJ28707.1"/>
    <property type="molecule type" value="Genomic_DNA"/>
</dbReference>
<dbReference type="RefSeq" id="WP_173413407.1">
    <property type="nucleotide sequence ID" value="NZ_CP054139.1"/>
</dbReference>
<keyword evidence="9" id="KW-1185">Reference proteome</keyword>
<dbReference type="Gene3D" id="3.40.50.720">
    <property type="entry name" value="NAD(P)-binding Rossmann-like Domain"/>
    <property type="match status" value="1"/>
</dbReference>
<dbReference type="Proteomes" id="UP000505355">
    <property type="component" value="Chromosome"/>
</dbReference>
<keyword evidence="3 5" id="KW-0521">NADP</keyword>
<comment type="pathway">
    <text evidence="5">Amino-acid biosynthesis; L-arginine biosynthesis; N(2)-acetyl-L-ornithine from L-glutamate: step 3/4.</text>
</comment>
<keyword evidence="1 5" id="KW-0055">Arginine biosynthesis</keyword>
<dbReference type="CDD" id="cd17895">
    <property type="entry name" value="AGPR_1_N"/>
    <property type="match status" value="1"/>
</dbReference>
<dbReference type="InterPro" id="IPR050085">
    <property type="entry name" value="AGPR"/>
</dbReference>
<comment type="subcellular location">
    <subcellularLocation>
        <location evidence="5">Cytoplasm</location>
    </subcellularLocation>
</comment>
<protein>
    <recommendedName>
        <fullName evidence="5">N-acetyl-gamma-glutamyl-phosphate reductase</fullName>
        <shortName evidence="5">AGPR</shortName>
        <ecNumber evidence="5">1.2.1.38</ecNumber>
    </recommendedName>
    <alternativeName>
        <fullName evidence="5">N-acetyl-glutamate semialdehyde dehydrogenase</fullName>
        <shortName evidence="5">NAGSA dehydrogenase</shortName>
    </alternativeName>
</protein>
<dbReference type="GO" id="GO:0005737">
    <property type="term" value="C:cytoplasm"/>
    <property type="evidence" value="ECO:0007669"/>
    <property type="project" value="UniProtKB-SubCell"/>
</dbReference>
<accession>A0A7D4Q129</accession>
<keyword evidence="2 5" id="KW-0028">Amino-acid biosynthesis</keyword>
<evidence type="ECO:0000256" key="2">
    <source>
        <dbReference type="ARBA" id="ARBA00022605"/>
    </source>
</evidence>
<dbReference type="SUPFAM" id="SSF55347">
    <property type="entry name" value="Glyceraldehyde-3-phosphate dehydrogenase-like, C-terminal domain"/>
    <property type="match status" value="1"/>
</dbReference>
<evidence type="ECO:0000256" key="3">
    <source>
        <dbReference type="ARBA" id="ARBA00022857"/>
    </source>
</evidence>
<feature type="active site" evidence="5 6">
    <location>
        <position position="153"/>
    </location>
</feature>
<dbReference type="SMART" id="SM00859">
    <property type="entry name" value="Semialdhyde_dh"/>
    <property type="match status" value="1"/>
</dbReference>
<dbReference type="Gene3D" id="3.30.360.10">
    <property type="entry name" value="Dihydrodipicolinate Reductase, domain 2"/>
    <property type="match status" value="1"/>
</dbReference>
<dbReference type="GO" id="GO:0070401">
    <property type="term" value="F:NADP+ binding"/>
    <property type="evidence" value="ECO:0007669"/>
    <property type="project" value="InterPro"/>
</dbReference>
<comment type="function">
    <text evidence="5">Catalyzes the NADPH-dependent reduction of N-acetyl-5-glutamyl phosphate to yield N-acetyl-L-glutamate 5-semialdehyde.</text>
</comment>
<evidence type="ECO:0000313" key="9">
    <source>
        <dbReference type="Proteomes" id="UP000505355"/>
    </source>
</evidence>
<evidence type="ECO:0000313" key="8">
    <source>
        <dbReference type="EMBL" id="QKJ28707.1"/>
    </source>
</evidence>
<dbReference type="KEGG" id="mmab:HQ865_02680"/>
<dbReference type="HAMAP" id="MF_00150">
    <property type="entry name" value="ArgC_type1"/>
    <property type="match status" value="1"/>
</dbReference>
<name>A0A7D4Q129_9SPHI</name>
<dbReference type="InterPro" id="IPR000706">
    <property type="entry name" value="AGPR_type-1"/>
</dbReference>
<keyword evidence="5" id="KW-0963">Cytoplasm</keyword>
<dbReference type="Pfam" id="PF22698">
    <property type="entry name" value="Semialdhyde_dhC_1"/>
    <property type="match status" value="1"/>
</dbReference>
<dbReference type="PANTHER" id="PTHR32338:SF10">
    <property type="entry name" value="N-ACETYL-GAMMA-GLUTAMYL-PHOSPHATE REDUCTASE, CHLOROPLASTIC-RELATED"/>
    <property type="match status" value="1"/>
</dbReference>
<organism evidence="8 9">
    <name type="scientific">Mucilaginibacter mali</name>
    <dbReference type="NCBI Taxonomy" id="2740462"/>
    <lineage>
        <taxon>Bacteria</taxon>
        <taxon>Pseudomonadati</taxon>
        <taxon>Bacteroidota</taxon>
        <taxon>Sphingobacteriia</taxon>
        <taxon>Sphingobacteriales</taxon>
        <taxon>Sphingobacteriaceae</taxon>
        <taxon>Mucilaginibacter</taxon>
    </lineage>
</organism>
<dbReference type="InterPro" id="IPR036291">
    <property type="entry name" value="NAD(P)-bd_dom_sf"/>
</dbReference>
<keyword evidence="4 5" id="KW-0560">Oxidoreductase</keyword>
<dbReference type="InterPro" id="IPR058924">
    <property type="entry name" value="AGPR_dimerisation_dom"/>
</dbReference>
<dbReference type="SUPFAM" id="SSF51735">
    <property type="entry name" value="NAD(P)-binding Rossmann-fold domains"/>
    <property type="match status" value="1"/>
</dbReference>
<dbReference type="InterPro" id="IPR000534">
    <property type="entry name" value="Semialdehyde_DH_NAD-bd"/>
</dbReference>
<evidence type="ECO:0000256" key="6">
    <source>
        <dbReference type="PROSITE-ProRule" id="PRU10010"/>
    </source>
</evidence>
<dbReference type="PANTHER" id="PTHR32338">
    <property type="entry name" value="N-ACETYL-GAMMA-GLUTAMYL-PHOSPHATE REDUCTASE, CHLOROPLASTIC-RELATED-RELATED"/>
    <property type="match status" value="1"/>
</dbReference>
<dbReference type="EC" id="1.2.1.38" evidence="5"/>
<proteinExistence type="inferred from homology"/>
<feature type="domain" description="Semialdehyde dehydrogenase NAD-binding" evidence="7">
    <location>
        <begin position="21"/>
        <end position="145"/>
    </location>
</feature>